<dbReference type="PANTHER" id="PTHR30273:SF2">
    <property type="entry name" value="PROTEIN FECR"/>
    <property type="match status" value="1"/>
</dbReference>
<evidence type="ECO:0000259" key="2">
    <source>
        <dbReference type="Pfam" id="PF04773"/>
    </source>
</evidence>
<accession>X1FJW3</accession>
<dbReference type="GO" id="GO:0016989">
    <property type="term" value="F:sigma factor antagonist activity"/>
    <property type="evidence" value="ECO:0007669"/>
    <property type="project" value="TreeGrafter"/>
</dbReference>
<evidence type="ECO:0000256" key="1">
    <source>
        <dbReference type="SAM" id="Phobius"/>
    </source>
</evidence>
<dbReference type="PANTHER" id="PTHR30273">
    <property type="entry name" value="PERIPLASMIC SIGNAL SENSOR AND SIGMA FACTOR ACTIVATOR FECR-RELATED"/>
    <property type="match status" value="1"/>
</dbReference>
<dbReference type="Gene3D" id="3.55.50.30">
    <property type="match status" value="1"/>
</dbReference>
<feature type="domain" description="FecR protein" evidence="2">
    <location>
        <begin position="182"/>
        <end position="277"/>
    </location>
</feature>
<dbReference type="Pfam" id="PF16344">
    <property type="entry name" value="FecR_C"/>
    <property type="match status" value="1"/>
</dbReference>
<evidence type="ECO:0000313" key="4">
    <source>
        <dbReference type="EMBL" id="GAH29674.1"/>
    </source>
</evidence>
<dbReference type="Pfam" id="PF04773">
    <property type="entry name" value="FecR"/>
    <property type="match status" value="1"/>
</dbReference>
<comment type="caution">
    <text evidence="4">The sequence shown here is derived from an EMBL/GenBank/DDBJ whole genome shotgun (WGS) entry which is preliminary data.</text>
</comment>
<proteinExistence type="predicted"/>
<dbReference type="InterPro" id="IPR032508">
    <property type="entry name" value="FecR_C"/>
</dbReference>
<evidence type="ECO:0000259" key="3">
    <source>
        <dbReference type="Pfam" id="PF16344"/>
    </source>
</evidence>
<organism evidence="4">
    <name type="scientific">marine sediment metagenome</name>
    <dbReference type="NCBI Taxonomy" id="412755"/>
    <lineage>
        <taxon>unclassified sequences</taxon>
        <taxon>metagenomes</taxon>
        <taxon>ecological metagenomes</taxon>
    </lineage>
</organism>
<dbReference type="AlphaFoldDB" id="X1FJW3"/>
<keyword evidence="1" id="KW-0472">Membrane</keyword>
<dbReference type="InterPro" id="IPR006860">
    <property type="entry name" value="FecR"/>
</dbReference>
<evidence type="ECO:0008006" key="5">
    <source>
        <dbReference type="Google" id="ProtNLM"/>
    </source>
</evidence>
<dbReference type="EMBL" id="BARU01000266">
    <property type="protein sequence ID" value="GAH29674.1"/>
    <property type="molecule type" value="Genomic_DNA"/>
</dbReference>
<keyword evidence="1" id="KW-0812">Transmembrane</keyword>
<dbReference type="InterPro" id="IPR012373">
    <property type="entry name" value="Ferrdict_sens_TM"/>
</dbReference>
<protein>
    <recommendedName>
        <fullName evidence="5">FecR protein domain-containing protein</fullName>
    </recommendedName>
</protein>
<feature type="domain" description="Protein FecR C-terminal" evidence="3">
    <location>
        <begin position="357"/>
        <end position="426"/>
    </location>
</feature>
<gene>
    <name evidence="4" type="ORF">S03H2_01005</name>
</gene>
<sequence length="431" mass="50131">MTAKRMTTNDSEANDLMALKKTTPLVRVNSYIVVIINVRYKMKTNRMVNKEKIIKYLLGETSDEESLLVNQWLNENEKNRKYFNEIEFVWKASCIAQYIEQNDVEKDRKIFIQKIGELPGEKTMKSTEPARRSLQLFRSNTGPKYYHWLRIAAIFILAFCLSWTVFNFMNRKPDTGSLAYNQIITTKGQKSQIILSDGTKVWLNSETILKYPSAFNEMKREVFLEGEAFFEVQQKGNKIPFVVKTSGIDIKVLGTSFNVMAYSDEETIETIVVKGSVCIIRKGLKSSPDQNIILKPNQKVTLLKKGSQVILSEIETEKPTLIKSTKTTHLISPTEKEQILVSPKVDIELHTAWKDDRLIFQSETFENIAYKLERWYDVKIHVRNKELKKYRYTGKFVHKETLNQVLEILNLTTPINYTFKQNDLYIDKVTE</sequence>
<reference evidence="4" key="1">
    <citation type="journal article" date="2014" name="Front. Microbiol.">
        <title>High frequency of phylogenetically diverse reductive dehalogenase-homologous genes in deep subseafloor sedimentary metagenomes.</title>
        <authorList>
            <person name="Kawai M."/>
            <person name="Futagami T."/>
            <person name="Toyoda A."/>
            <person name="Takaki Y."/>
            <person name="Nishi S."/>
            <person name="Hori S."/>
            <person name="Arai W."/>
            <person name="Tsubouchi T."/>
            <person name="Morono Y."/>
            <person name="Uchiyama I."/>
            <person name="Ito T."/>
            <person name="Fujiyama A."/>
            <person name="Inagaki F."/>
            <person name="Takami H."/>
        </authorList>
    </citation>
    <scope>NUCLEOTIDE SEQUENCE</scope>
    <source>
        <strain evidence="4">Expedition CK06-06</strain>
    </source>
</reference>
<name>X1FJW3_9ZZZZ</name>
<dbReference type="Gene3D" id="2.60.120.1440">
    <property type="match status" value="1"/>
</dbReference>
<keyword evidence="1" id="KW-1133">Transmembrane helix</keyword>
<feature type="transmembrane region" description="Helical" evidence="1">
    <location>
        <begin position="148"/>
        <end position="169"/>
    </location>
</feature>